<name>A0AAV4ISD5_9GAST</name>
<comment type="caution">
    <text evidence="1">The sequence shown here is derived from an EMBL/GenBank/DDBJ whole genome shotgun (WGS) entry which is preliminary data.</text>
</comment>
<dbReference type="Proteomes" id="UP000762676">
    <property type="component" value="Unassembled WGS sequence"/>
</dbReference>
<dbReference type="EMBL" id="BMAT01006452">
    <property type="protein sequence ID" value="GFS13035.1"/>
    <property type="molecule type" value="Genomic_DNA"/>
</dbReference>
<reference evidence="1 2" key="1">
    <citation type="journal article" date="2021" name="Elife">
        <title>Chloroplast acquisition without the gene transfer in kleptoplastic sea slugs, Plakobranchus ocellatus.</title>
        <authorList>
            <person name="Maeda T."/>
            <person name="Takahashi S."/>
            <person name="Yoshida T."/>
            <person name="Shimamura S."/>
            <person name="Takaki Y."/>
            <person name="Nagai Y."/>
            <person name="Toyoda A."/>
            <person name="Suzuki Y."/>
            <person name="Arimoto A."/>
            <person name="Ishii H."/>
            <person name="Satoh N."/>
            <person name="Nishiyama T."/>
            <person name="Hasebe M."/>
            <person name="Maruyama T."/>
            <person name="Minagawa J."/>
            <person name="Obokata J."/>
            <person name="Shigenobu S."/>
        </authorList>
    </citation>
    <scope>NUCLEOTIDE SEQUENCE [LARGE SCALE GENOMIC DNA]</scope>
</reference>
<gene>
    <name evidence="1" type="ORF">ElyMa_003127200</name>
</gene>
<proteinExistence type="predicted"/>
<evidence type="ECO:0000313" key="2">
    <source>
        <dbReference type="Proteomes" id="UP000762676"/>
    </source>
</evidence>
<accession>A0AAV4ISD5</accession>
<protein>
    <submittedName>
        <fullName evidence="1">Uncharacterized protein</fullName>
    </submittedName>
</protein>
<dbReference type="AlphaFoldDB" id="A0AAV4ISD5"/>
<sequence length="109" mass="12999">MRCIICIHWLELISNTDLWERTQQQPIKVELRRRKWRAHFKETKAVHYKAQLGMEPTWPQSQRKAKNHVRGKQKAEMASVEKTWKQLEQIAQERMVRRTLVGGLCFSGS</sequence>
<organism evidence="1 2">
    <name type="scientific">Elysia marginata</name>
    <dbReference type="NCBI Taxonomy" id="1093978"/>
    <lineage>
        <taxon>Eukaryota</taxon>
        <taxon>Metazoa</taxon>
        <taxon>Spiralia</taxon>
        <taxon>Lophotrochozoa</taxon>
        <taxon>Mollusca</taxon>
        <taxon>Gastropoda</taxon>
        <taxon>Heterobranchia</taxon>
        <taxon>Euthyneura</taxon>
        <taxon>Panpulmonata</taxon>
        <taxon>Sacoglossa</taxon>
        <taxon>Placobranchoidea</taxon>
        <taxon>Plakobranchidae</taxon>
        <taxon>Elysia</taxon>
    </lineage>
</organism>
<keyword evidence="2" id="KW-1185">Reference proteome</keyword>
<evidence type="ECO:0000313" key="1">
    <source>
        <dbReference type="EMBL" id="GFS13035.1"/>
    </source>
</evidence>